<dbReference type="GO" id="GO:0003676">
    <property type="term" value="F:nucleic acid binding"/>
    <property type="evidence" value="ECO:0007669"/>
    <property type="project" value="InterPro"/>
</dbReference>
<name>A0A2Z4PNG6_9GAMM</name>
<keyword evidence="1" id="KW-0479">Metal-binding</keyword>
<gene>
    <name evidence="4" type="ORF">A8139_03265</name>
</gene>
<dbReference type="AlphaFoldDB" id="A0A2Z4PNG6"/>
<evidence type="ECO:0000256" key="2">
    <source>
        <dbReference type="ARBA" id="ARBA00022801"/>
    </source>
</evidence>
<feature type="domain" description="HIRAN" evidence="3">
    <location>
        <begin position="125"/>
        <end position="228"/>
    </location>
</feature>
<accession>A0A2Z4PNG6</accession>
<dbReference type="GO" id="GO:0004519">
    <property type="term" value="F:endonuclease activity"/>
    <property type="evidence" value="ECO:0007669"/>
    <property type="project" value="UniProtKB-KW"/>
</dbReference>
<evidence type="ECO:0000259" key="3">
    <source>
        <dbReference type="SMART" id="SM00910"/>
    </source>
</evidence>
<evidence type="ECO:0000313" key="4">
    <source>
        <dbReference type="EMBL" id="AWX99127.1"/>
    </source>
</evidence>
<protein>
    <submittedName>
        <fullName evidence="4">Restriction endonuclease</fullName>
    </submittedName>
</protein>
<keyword evidence="4" id="KW-0540">Nuclease</keyword>
<dbReference type="Gene3D" id="3.30.70.2330">
    <property type="match status" value="1"/>
</dbReference>
<dbReference type="InterPro" id="IPR014905">
    <property type="entry name" value="HIRAN"/>
</dbReference>
<reference evidence="4 5" key="1">
    <citation type="submission" date="2016-06" db="EMBL/GenBank/DDBJ databases">
        <title>The sequenced genome of the ice-adhering bacterium Marinomonas primoryensis, from Antarctica.</title>
        <authorList>
            <person name="Graham L."/>
            <person name="Vance T.D.R."/>
            <person name="Davies P.L."/>
        </authorList>
    </citation>
    <scope>NUCLEOTIDE SEQUENCE [LARGE SCALE GENOMIC DNA]</scope>
    <source>
        <strain evidence="4 5">AceL</strain>
    </source>
</reference>
<keyword evidence="2" id="KW-0378">Hydrolase</keyword>
<dbReference type="GO" id="GO:0008270">
    <property type="term" value="F:zinc ion binding"/>
    <property type="evidence" value="ECO:0007669"/>
    <property type="project" value="InterPro"/>
</dbReference>
<dbReference type="Pfam" id="PF08797">
    <property type="entry name" value="HIRAN"/>
    <property type="match status" value="1"/>
</dbReference>
<dbReference type="SMART" id="SM00910">
    <property type="entry name" value="HIRAN"/>
    <property type="match status" value="1"/>
</dbReference>
<sequence length="247" mass="28530">MMSKQTAFLTWQDPDSRDWHVIGLLEYEKEQYSFRYTQGSRATNNFVPFSGMENLTKEYRSLELFPIFRNRLLSSKRPEYPKFISWLGLNPKTVNSMDVLTRSGGVRGTDNLQLFPKIELGKEGEFEHVFFVHGVRYLPESAQKRIDSLKSGDALYACLDIQNEFDNNAVLLRTQNPPELLGYIPRYLSLELFSILKEDQNTLSFSAELISNEAPESYKLLCRVKGKLPTELQNSFMAGQEYQPLTD</sequence>
<dbReference type="Proteomes" id="UP000249898">
    <property type="component" value="Chromosome"/>
</dbReference>
<proteinExistence type="predicted"/>
<dbReference type="GO" id="GO:0016818">
    <property type="term" value="F:hydrolase activity, acting on acid anhydrides, in phosphorus-containing anhydrides"/>
    <property type="evidence" value="ECO:0007669"/>
    <property type="project" value="InterPro"/>
</dbReference>
<evidence type="ECO:0000256" key="1">
    <source>
        <dbReference type="ARBA" id="ARBA00022723"/>
    </source>
</evidence>
<evidence type="ECO:0000313" key="5">
    <source>
        <dbReference type="Proteomes" id="UP000249898"/>
    </source>
</evidence>
<keyword evidence="4" id="KW-0255">Endonuclease</keyword>
<dbReference type="EMBL" id="CP016181">
    <property type="protein sequence ID" value="AWX99127.1"/>
    <property type="molecule type" value="Genomic_DNA"/>
</dbReference>
<organism evidence="4 5">
    <name type="scientific">Marinomonas primoryensis</name>
    <dbReference type="NCBI Taxonomy" id="178399"/>
    <lineage>
        <taxon>Bacteria</taxon>
        <taxon>Pseudomonadati</taxon>
        <taxon>Pseudomonadota</taxon>
        <taxon>Gammaproteobacteria</taxon>
        <taxon>Oceanospirillales</taxon>
        <taxon>Oceanospirillaceae</taxon>
        <taxon>Marinomonas</taxon>
    </lineage>
</organism>